<dbReference type="Pfam" id="PF01301">
    <property type="entry name" value="Glyco_hydro_35"/>
    <property type="match status" value="1"/>
</dbReference>
<comment type="caution">
    <text evidence="11">The sequence shown here is derived from an EMBL/GenBank/DDBJ whole genome shotgun (WGS) entry which is preliminary data.</text>
</comment>
<dbReference type="Gene3D" id="2.60.120.260">
    <property type="entry name" value="Galactose-binding domain-like"/>
    <property type="match status" value="2"/>
</dbReference>
<feature type="domain" description="Glycoside hydrolase 35 catalytic" evidence="8">
    <location>
        <begin position="31"/>
        <end position="355"/>
    </location>
</feature>
<dbReference type="InterPro" id="IPR031330">
    <property type="entry name" value="Gly_Hdrlase_35_cat"/>
</dbReference>
<evidence type="ECO:0000256" key="2">
    <source>
        <dbReference type="ARBA" id="ARBA00022801"/>
    </source>
</evidence>
<feature type="domain" description="Beta-galactosidase galactose-binding" evidence="10">
    <location>
        <begin position="532"/>
        <end position="590"/>
    </location>
</feature>
<evidence type="ECO:0000256" key="7">
    <source>
        <dbReference type="SAM" id="SignalP"/>
    </source>
</evidence>
<dbReference type="InterPro" id="IPR019801">
    <property type="entry name" value="Glyco_hydro_35_CS"/>
</dbReference>
<organism evidence="11 12">
    <name type="scientific">Elizabethkingia miricola</name>
    <name type="common">Chryseobacterium miricola</name>
    <dbReference type="NCBI Taxonomy" id="172045"/>
    <lineage>
        <taxon>Bacteria</taxon>
        <taxon>Pseudomonadati</taxon>
        <taxon>Bacteroidota</taxon>
        <taxon>Flavobacteriia</taxon>
        <taxon>Flavobacteriales</taxon>
        <taxon>Weeksellaceae</taxon>
        <taxon>Elizabethkingia</taxon>
    </lineage>
</organism>
<feature type="signal peptide" evidence="7">
    <location>
        <begin position="1"/>
        <end position="19"/>
    </location>
</feature>
<evidence type="ECO:0000259" key="10">
    <source>
        <dbReference type="Pfam" id="PF21467"/>
    </source>
</evidence>
<dbReference type="Proteomes" id="UP001239265">
    <property type="component" value="Unassembled WGS sequence"/>
</dbReference>
<keyword evidence="2 5" id="KW-0378">Hydrolase</keyword>
<evidence type="ECO:0000256" key="3">
    <source>
        <dbReference type="ARBA" id="ARBA00023295"/>
    </source>
</evidence>
<dbReference type="InterPro" id="IPR001944">
    <property type="entry name" value="Glycoside_Hdrlase_35"/>
</dbReference>
<dbReference type="EC" id="3.2.1.23" evidence="5"/>
<dbReference type="PIRSF" id="PIRSF006336">
    <property type="entry name" value="B-gal"/>
    <property type="match status" value="1"/>
</dbReference>
<protein>
    <recommendedName>
        <fullName evidence="5">Beta-galactosidase</fullName>
        <ecNumber evidence="5">3.2.1.23</ecNumber>
    </recommendedName>
</protein>
<dbReference type="PANTHER" id="PTHR23421">
    <property type="entry name" value="BETA-GALACTOSIDASE RELATED"/>
    <property type="match status" value="1"/>
</dbReference>
<evidence type="ECO:0000313" key="11">
    <source>
        <dbReference type="EMBL" id="MDQ8751059.1"/>
    </source>
</evidence>
<dbReference type="SUPFAM" id="SSF51445">
    <property type="entry name" value="(Trans)glycosidases"/>
    <property type="match status" value="1"/>
</dbReference>
<sequence length="623" mass="70731">MKKIFLIFLIIIAYCNSSAQSSHTFEIKEGSFMYDGKPLQIYSGEMHYNRVPEPYWRHRFKMLKALGLNTVSTYIFWNFHEVAPGKWDFTGQRDIAKYIKIAGEEGLHVIVRPGPYVCSEWDWGGIPSWLMKEKDMKIRTNNKSYLNASKVYLNKVMEQIKNLQITNGGPIIMFQIENEFGHFVYNHPEIPVSEHQAFLDNTKQQFLDAGVNVPLYTCNGADINKGGVTSGALPTINGGNTPEVIKKEVNELNGGKGPYMIGELYPGWFTHWNENLFQESSDVIVKNLNKYLKNDISFNIYMAHSGTNFGFYAGGNYDKDRDIMPDITNYDYDCPISEAGWITPKFNAIRDVMKANVSYSIPEAPAPLPVISIPEIKLNQSADVFAYIHKNIKPVKSNNLLTFEELNQSFGYILYTIKIPKAIKGKLEVPGLRDYAVVYVNNKKAGILNRAVNTYNLEHIDIPAGAELQLMVENLTRVNYGAEMITNSRKGIISPLKINGKNINGEWQMYQMPLNEMPAIQDISVKADENKPAFYGANFNLDETGDTFIDMRNFGKGVIFINGINIGRYWNVGPQQSLYIPGCWLKKGKNNLIILDQVNEFVQTKVQTMKKSIMKDLRPSKAL</sequence>
<comment type="catalytic activity">
    <reaction evidence="5">
        <text>Hydrolysis of terminal non-reducing beta-D-galactose residues in beta-D-galactosides.</text>
        <dbReference type="EC" id="3.2.1.23"/>
    </reaction>
</comment>
<accession>A0ABD5BAV4</accession>
<dbReference type="AlphaFoldDB" id="A0ABD5BAV4"/>
<dbReference type="Pfam" id="PF21467">
    <property type="entry name" value="BetaGal_gal-bd"/>
    <property type="match status" value="1"/>
</dbReference>
<evidence type="ECO:0000256" key="5">
    <source>
        <dbReference type="RuleBase" id="RU000675"/>
    </source>
</evidence>
<feature type="domain" description="Beta-galactosidase 1-like first all-beta" evidence="9">
    <location>
        <begin position="401"/>
        <end position="512"/>
    </location>
</feature>
<evidence type="ECO:0000256" key="6">
    <source>
        <dbReference type="RuleBase" id="RU003679"/>
    </source>
</evidence>
<keyword evidence="3 5" id="KW-0326">Glycosidase</keyword>
<dbReference type="InterPro" id="IPR048913">
    <property type="entry name" value="BetaGal_gal-bd"/>
</dbReference>
<dbReference type="RefSeq" id="WP_078796072.1">
    <property type="nucleotide sequence ID" value="NZ_JAUCQJ010000007.1"/>
</dbReference>
<dbReference type="GO" id="GO:0004565">
    <property type="term" value="F:beta-galactosidase activity"/>
    <property type="evidence" value="ECO:0007669"/>
    <property type="project" value="UniProtKB-EC"/>
</dbReference>
<evidence type="ECO:0000256" key="1">
    <source>
        <dbReference type="ARBA" id="ARBA00009809"/>
    </source>
</evidence>
<dbReference type="PROSITE" id="PS01182">
    <property type="entry name" value="GLYCOSYL_HYDROL_F35"/>
    <property type="match status" value="1"/>
</dbReference>
<dbReference type="PRINTS" id="PR00742">
    <property type="entry name" value="GLHYDRLASE35"/>
</dbReference>
<name>A0ABD5BAV4_ELIMR</name>
<evidence type="ECO:0000259" key="9">
    <source>
        <dbReference type="Pfam" id="PF21317"/>
    </source>
</evidence>
<comment type="similarity">
    <text evidence="1 6">Belongs to the glycosyl hydrolase 35 family.</text>
</comment>
<gene>
    <name evidence="11" type="ORF">QT385_20560</name>
</gene>
<dbReference type="InterPro" id="IPR017853">
    <property type="entry name" value="GH"/>
</dbReference>
<evidence type="ECO:0000313" key="12">
    <source>
        <dbReference type="Proteomes" id="UP001239265"/>
    </source>
</evidence>
<dbReference type="Pfam" id="PF21317">
    <property type="entry name" value="BetaGal_ABD_1"/>
    <property type="match status" value="1"/>
</dbReference>
<dbReference type="EMBL" id="JAUCQJ010000007">
    <property type="protein sequence ID" value="MDQ8751059.1"/>
    <property type="molecule type" value="Genomic_DNA"/>
</dbReference>
<evidence type="ECO:0000259" key="8">
    <source>
        <dbReference type="Pfam" id="PF01301"/>
    </source>
</evidence>
<dbReference type="InterPro" id="IPR048912">
    <property type="entry name" value="BetaGal1-like_ABD1"/>
</dbReference>
<keyword evidence="7" id="KW-0732">Signal</keyword>
<dbReference type="InterPro" id="IPR026283">
    <property type="entry name" value="B-gal_1-like"/>
</dbReference>
<dbReference type="Gene3D" id="3.20.20.80">
    <property type="entry name" value="Glycosidases"/>
    <property type="match status" value="1"/>
</dbReference>
<dbReference type="SUPFAM" id="SSF49785">
    <property type="entry name" value="Galactose-binding domain-like"/>
    <property type="match status" value="1"/>
</dbReference>
<reference evidence="11 12" key="1">
    <citation type="submission" date="2023-06" db="EMBL/GenBank/DDBJ databases">
        <title>Nosocomial Elizabethkingia miricola genome.</title>
        <authorList>
            <person name="Morgado S."/>
            <person name="Fonseca E."/>
            <person name="Freitas F."/>
            <person name="Vicente A.C."/>
        </authorList>
    </citation>
    <scope>NUCLEOTIDE SEQUENCE [LARGE SCALE GENOMIC DNA]</scope>
    <source>
        <strain evidence="11 12">EM15</strain>
    </source>
</reference>
<dbReference type="InterPro" id="IPR008979">
    <property type="entry name" value="Galactose-bd-like_sf"/>
</dbReference>
<feature type="active site" description="Nucleophile" evidence="4">
    <location>
        <position position="263"/>
    </location>
</feature>
<feature type="chain" id="PRO_5044861946" description="Beta-galactosidase" evidence="7">
    <location>
        <begin position="20"/>
        <end position="623"/>
    </location>
</feature>
<feature type="active site" description="Proton donor" evidence="4">
    <location>
        <position position="179"/>
    </location>
</feature>
<proteinExistence type="inferred from homology"/>
<evidence type="ECO:0000256" key="4">
    <source>
        <dbReference type="PIRSR" id="PIRSR006336-1"/>
    </source>
</evidence>